<comment type="caution">
    <text evidence="2">The sequence shown here is derived from an EMBL/GenBank/DDBJ whole genome shotgun (WGS) entry which is preliminary data.</text>
</comment>
<dbReference type="RefSeq" id="XP_062691804.1">
    <property type="nucleotide sequence ID" value="XM_062832810.1"/>
</dbReference>
<dbReference type="Proteomes" id="UP001285908">
    <property type="component" value="Unassembled WGS sequence"/>
</dbReference>
<dbReference type="EMBL" id="JAULSX010000005">
    <property type="protein sequence ID" value="KAK3490621.1"/>
    <property type="molecule type" value="Genomic_DNA"/>
</dbReference>
<name>A0AAJ0MQ94_9PEZI</name>
<gene>
    <name evidence="2" type="ORF">B0T23DRAFT_165740</name>
</gene>
<keyword evidence="3" id="KW-1185">Reference proteome</keyword>
<accession>A0AAJ0MQ94</accession>
<feature type="compositionally biased region" description="Polar residues" evidence="1">
    <location>
        <begin position="67"/>
        <end position="77"/>
    </location>
</feature>
<feature type="compositionally biased region" description="Basic residues" evidence="1">
    <location>
        <begin position="94"/>
        <end position="103"/>
    </location>
</feature>
<protein>
    <submittedName>
        <fullName evidence="2">Uncharacterized protein</fullName>
    </submittedName>
</protein>
<sequence>MGARYRQLGRVLVVLPVGHLKPGSRAQHNRGKRNPATMTQVDLLVVIVLAVWETISSCWLWRLGGLSPNSRASQNSPLYEERERNTTPREERRKKQKRRKMFR</sequence>
<evidence type="ECO:0000313" key="2">
    <source>
        <dbReference type="EMBL" id="KAK3490621.1"/>
    </source>
</evidence>
<feature type="region of interest" description="Disordered" evidence="1">
    <location>
        <begin position="64"/>
        <end position="103"/>
    </location>
</feature>
<evidence type="ECO:0000256" key="1">
    <source>
        <dbReference type="SAM" id="MobiDB-lite"/>
    </source>
</evidence>
<dbReference type="GeneID" id="87870432"/>
<reference evidence="2 3" key="1">
    <citation type="journal article" date="2023" name="Mol. Phylogenet. Evol.">
        <title>Genome-scale phylogeny and comparative genomics of the fungal order Sordariales.</title>
        <authorList>
            <person name="Hensen N."/>
            <person name="Bonometti L."/>
            <person name="Westerberg I."/>
            <person name="Brannstrom I.O."/>
            <person name="Guillou S."/>
            <person name="Cros-Aarteil S."/>
            <person name="Calhoun S."/>
            <person name="Haridas S."/>
            <person name="Kuo A."/>
            <person name="Mondo S."/>
            <person name="Pangilinan J."/>
            <person name="Riley R."/>
            <person name="LaButti K."/>
            <person name="Andreopoulos B."/>
            <person name="Lipzen A."/>
            <person name="Chen C."/>
            <person name="Yan M."/>
            <person name="Daum C."/>
            <person name="Ng V."/>
            <person name="Clum A."/>
            <person name="Steindorff A."/>
            <person name="Ohm R.A."/>
            <person name="Martin F."/>
            <person name="Silar P."/>
            <person name="Natvig D.O."/>
            <person name="Lalanne C."/>
            <person name="Gautier V."/>
            <person name="Ament-Velasquez S.L."/>
            <person name="Kruys A."/>
            <person name="Hutchinson M.I."/>
            <person name="Powell A.J."/>
            <person name="Barry K."/>
            <person name="Miller A.N."/>
            <person name="Grigoriev I.V."/>
            <person name="Debuchy R."/>
            <person name="Gladieux P."/>
            <person name="Hiltunen Thoren M."/>
            <person name="Johannesson H."/>
        </authorList>
    </citation>
    <scope>NUCLEOTIDE SEQUENCE [LARGE SCALE GENOMIC DNA]</scope>
    <source>
        <strain evidence="2 3">FGSC 10403</strain>
    </source>
</reference>
<dbReference type="AlphaFoldDB" id="A0AAJ0MQ94"/>
<feature type="compositionally biased region" description="Basic and acidic residues" evidence="1">
    <location>
        <begin position="79"/>
        <end position="93"/>
    </location>
</feature>
<organism evidence="2 3">
    <name type="scientific">Neurospora hispaniola</name>
    <dbReference type="NCBI Taxonomy" id="588809"/>
    <lineage>
        <taxon>Eukaryota</taxon>
        <taxon>Fungi</taxon>
        <taxon>Dikarya</taxon>
        <taxon>Ascomycota</taxon>
        <taxon>Pezizomycotina</taxon>
        <taxon>Sordariomycetes</taxon>
        <taxon>Sordariomycetidae</taxon>
        <taxon>Sordariales</taxon>
        <taxon>Sordariaceae</taxon>
        <taxon>Neurospora</taxon>
    </lineage>
</organism>
<proteinExistence type="predicted"/>
<evidence type="ECO:0000313" key="3">
    <source>
        <dbReference type="Proteomes" id="UP001285908"/>
    </source>
</evidence>